<name>A0A0F9LS67_9ZZZZ</name>
<gene>
    <name evidence="1" type="ORF">LCGC14_1243910</name>
</gene>
<accession>A0A0F9LS67</accession>
<dbReference type="EMBL" id="LAZR01006748">
    <property type="protein sequence ID" value="KKM89906.1"/>
    <property type="molecule type" value="Genomic_DNA"/>
</dbReference>
<evidence type="ECO:0000313" key="1">
    <source>
        <dbReference type="EMBL" id="KKM89906.1"/>
    </source>
</evidence>
<organism evidence="1">
    <name type="scientific">marine sediment metagenome</name>
    <dbReference type="NCBI Taxonomy" id="412755"/>
    <lineage>
        <taxon>unclassified sequences</taxon>
        <taxon>metagenomes</taxon>
        <taxon>ecological metagenomes</taxon>
    </lineage>
</organism>
<sequence>MQLLNNGIKADLQKYRDKRFDAERRELHALRNWVNSLQKLVKDGFDFSLSLKVTKNPPNVKLEHGSSSKCAKLTFKVIDLLKVSAPEQFFLELQDLINGLAGIGNSELNLSNALLKVMPKKRFTEKGMLRVKKELLKKLKTFFLEHRKPIDDESIKFHHNSQVIFFQPENVTPKRKERLTSFLTFHPELKTYREMTLLVGEISRLSLDEINGHQIRDLAESSIYSKKLNAAIRTIKRHEDDILRFVEFFKQNPELSKAQRSNMEFHNKKFKEPFESGNNLLKKERVLGRLNTQLSGKVEWFLDNE</sequence>
<dbReference type="AlphaFoldDB" id="A0A0F9LS67"/>
<reference evidence="1" key="1">
    <citation type="journal article" date="2015" name="Nature">
        <title>Complex archaea that bridge the gap between prokaryotes and eukaryotes.</title>
        <authorList>
            <person name="Spang A."/>
            <person name="Saw J.H."/>
            <person name="Jorgensen S.L."/>
            <person name="Zaremba-Niedzwiedzka K."/>
            <person name="Martijn J."/>
            <person name="Lind A.E."/>
            <person name="van Eijk R."/>
            <person name="Schleper C."/>
            <person name="Guy L."/>
            <person name="Ettema T.J."/>
        </authorList>
    </citation>
    <scope>NUCLEOTIDE SEQUENCE</scope>
</reference>
<proteinExistence type="predicted"/>
<protein>
    <submittedName>
        <fullName evidence="1">Uncharacterized protein</fullName>
    </submittedName>
</protein>
<comment type="caution">
    <text evidence="1">The sequence shown here is derived from an EMBL/GenBank/DDBJ whole genome shotgun (WGS) entry which is preliminary data.</text>
</comment>
<feature type="non-terminal residue" evidence="1">
    <location>
        <position position="305"/>
    </location>
</feature>